<proteinExistence type="predicted"/>
<feature type="compositionally biased region" description="Low complexity" evidence="1">
    <location>
        <begin position="112"/>
        <end position="124"/>
    </location>
</feature>
<feature type="compositionally biased region" description="Low complexity" evidence="1">
    <location>
        <begin position="60"/>
        <end position="71"/>
    </location>
</feature>
<accession>A0AAV7RL59</accession>
<organism evidence="2 3">
    <name type="scientific">Pleurodeles waltl</name>
    <name type="common">Iberian ribbed newt</name>
    <dbReference type="NCBI Taxonomy" id="8319"/>
    <lineage>
        <taxon>Eukaryota</taxon>
        <taxon>Metazoa</taxon>
        <taxon>Chordata</taxon>
        <taxon>Craniata</taxon>
        <taxon>Vertebrata</taxon>
        <taxon>Euteleostomi</taxon>
        <taxon>Amphibia</taxon>
        <taxon>Batrachia</taxon>
        <taxon>Caudata</taxon>
        <taxon>Salamandroidea</taxon>
        <taxon>Salamandridae</taxon>
        <taxon>Pleurodelinae</taxon>
        <taxon>Pleurodeles</taxon>
    </lineage>
</organism>
<feature type="region of interest" description="Disordered" evidence="1">
    <location>
        <begin position="31"/>
        <end position="224"/>
    </location>
</feature>
<dbReference type="EMBL" id="JANPWB010000009">
    <property type="protein sequence ID" value="KAJ1153524.1"/>
    <property type="molecule type" value="Genomic_DNA"/>
</dbReference>
<feature type="compositionally biased region" description="Low complexity" evidence="1">
    <location>
        <begin position="338"/>
        <end position="353"/>
    </location>
</feature>
<comment type="caution">
    <text evidence="2">The sequence shown here is derived from an EMBL/GenBank/DDBJ whole genome shotgun (WGS) entry which is preliminary data.</text>
</comment>
<reference evidence="2" key="1">
    <citation type="journal article" date="2022" name="bioRxiv">
        <title>Sequencing and chromosome-scale assembly of the giantPleurodeles waltlgenome.</title>
        <authorList>
            <person name="Brown T."/>
            <person name="Elewa A."/>
            <person name="Iarovenko S."/>
            <person name="Subramanian E."/>
            <person name="Araus A.J."/>
            <person name="Petzold A."/>
            <person name="Susuki M."/>
            <person name="Suzuki K.-i.T."/>
            <person name="Hayashi T."/>
            <person name="Toyoda A."/>
            <person name="Oliveira C."/>
            <person name="Osipova E."/>
            <person name="Leigh N.D."/>
            <person name="Simon A."/>
            <person name="Yun M.H."/>
        </authorList>
    </citation>
    <scope>NUCLEOTIDE SEQUENCE</scope>
    <source>
        <strain evidence="2">20211129_DDA</strain>
        <tissue evidence="2">Liver</tissue>
    </source>
</reference>
<evidence type="ECO:0000313" key="2">
    <source>
        <dbReference type="EMBL" id="KAJ1153524.1"/>
    </source>
</evidence>
<feature type="region of interest" description="Disordered" evidence="1">
    <location>
        <begin position="276"/>
        <end position="413"/>
    </location>
</feature>
<sequence>MATGAGRFRIAPPHKGQSMFILGCPGCRKSRRRYPGGSRAAVTGTPIVRSPGGVPKADSPRAAPGGPSSPRLLSACSLAARGHQAPPPVQEVDSSPVGVHTSRSSLCPPLQGGPASASGAGRSAPPNPGLRTQSGGDFVGPGPRRDAQVRRRPPPGSQSRPSGPTRTIRSPSLLRNREPHSPERPGPARREGRGLSVVPGSPSNSGARSRSETTPPQSPPSAAVVPLLTGCKTARFSASRLQFKVGPSGAEQLSVRHARFVATPPRLGTATASAAVGIKRGSRGPQLQQSGDFGGGKQRGLRGCDSKWPQDRNGKRGGGGQGGLEALDASKKQETSVAAGTGASGAATASGGAKQRDLRGRNGKLQEQRRGSKKASGSAAARVPKEGWVRKAIPRGPRVRDGDVVNPIPYSYV</sequence>
<feature type="compositionally biased region" description="Basic and acidic residues" evidence="1">
    <location>
        <begin position="354"/>
        <end position="370"/>
    </location>
</feature>
<dbReference type="Proteomes" id="UP001066276">
    <property type="component" value="Chromosome 5"/>
</dbReference>
<name>A0AAV7RL59_PLEWA</name>
<feature type="compositionally biased region" description="Basic and acidic residues" evidence="1">
    <location>
        <begin position="175"/>
        <end position="193"/>
    </location>
</feature>
<protein>
    <submittedName>
        <fullName evidence="2">Uncharacterized protein</fullName>
    </submittedName>
</protein>
<gene>
    <name evidence="2" type="ORF">NDU88_006283</name>
</gene>
<feature type="compositionally biased region" description="Low complexity" evidence="1">
    <location>
        <begin position="157"/>
        <end position="166"/>
    </location>
</feature>
<evidence type="ECO:0000256" key="1">
    <source>
        <dbReference type="SAM" id="MobiDB-lite"/>
    </source>
</evidence>
<evidence type="ECO:0000313" key="3">
    <source>
        <dbReference type="Proteomes" id="UP001066276"/>
    </source>
</evidence>
<keyword evidence="3" id="KW-1185">Reference proteome</keyword>
<feature type="compositionally biased region" description="Basic and acidic residues" evidence="1">
    <location>
        <begin position="302"/>
        <end position="314"/>
    </location>
</feature>
<dbReference type="AlphaFoldDB" id="A0AAV7RL59"/>